<gene>
    <name evidence="3" type="ORF">ACFQ2T_02135</name>
</gene>
<accession>A0ABW3PAY5</accession>
<evidence type="ECO:0000256" key="1">
    <source>
        <dbReference type="SAM" id="Coils"/>
    </source>
</evidence>
<name>A0ABW3PAY5_9PROT</name>
<keyword evidence="4" id="KW-1185">Reference proteome</keyword>
<feature type="coiled-coil region" evidence="1">
    <location>
        <begin position="160"/>
        <end position="254"/>
    </location>
</feature>
<evidence type="ECO:0000313" key="3">
    <source>
        <dbReference type="EMBL" id="MFD1121286.1"/>
    </source>
</evidence>
<proteinExistence type="predicted"/>
<keyword evidence="1" id="KW-0175">Coiled coil</keyword>
<feature type="transmembrane region" description="Helical" evidence="2">
    <location>
        <begin position="12"/>
        <end position="29"/>
    </location>
</feature>
<keyword evidence="2" id="KW-0812">Transmembrane</keyword>
<protein>
    <submittedName>
        <fullName evidence="3">Uncharacterized protein</fullName>
    </submittedName>
</protein>
<sequence length="259" mass="29717">MAYSFNEVFGSVALLISCGAAILLVRLLLNNTTQQEKFFNSLGRCHTELQTSSKNLETLCTILDRRFSNMEENSRQTDPLVINTLQRFDKVSKEIQERLDEILLPNFSGGSNQQANDAQNEAVLSEAVVNEISKLQSSMAEIADQLRKSNYLSMDENAEMAAMRKRIESYQSMVMKARSEAKDSETVMSELRLEIKQLQIAKKPNPVEANIENQQLQDQLKKMELEKKVLEDKIKVLDNEMQRNNIEKKFIEDRFIELS</sequence>
<dbReference type="Proteomes" id="UP001597206">
    <property type="component" value="Unassembled WGS sequence"/>
</dbReference>
<dbReference type="RefSeq" id="WP_379029846.1">
    <property type="nucleotide sequence ID" value="NZ_JBHTLN010000001.1"/>
</dbReference>
<organism evidence="3 4">
    <name type="scientific">Methylophilus flavus</name>
    <dbReference type="NCBI Taxonomy" id="640084"/>
    <lineage>
        <taxon>Bacteria</taxon>
        <taxon>Pseudomonadati</taxon>
        <taxon>Pseudomonadota</taxon>
        <taxon>Betaproteobacteria</taxon>
        <taxon>Nitrosomonadales</taxon>
        <taxon>Methylophilaceae</taxon>
        <taxon>Methylophilus</taxon>
    </lineage>
</organism>
<dbReference type="EMBL" id="JBHTLN010000001">
    <property type="protein sequence ID" value="MFD1121286.1"/>
    <property type="molecule type" value="Genomic_DNA"/>
</dbReference>
<evidence type="ECO:0000256" key="2">
    <source>
        <dbReference type="SAM" id="Phobius"/>
    </source>
</evidence>
<evidence type="ECO:0000313" key="4">
    <source>
        <dbReference type="Proteomes" id="UP001597206"/>
    </source>
</evidence>
<comment type="caution">
    <text evidence="3">The sequence shown here is derived from an EMBL/GenBank/DDBJ whole genome shotgun (WGS) entry which is preliminary data.</text>
</comment>
<reference evidence="4" key="1">
    <citation type="journal article" date="2019" name="Int. J. Syst. Evol. Microbiol.">
        <title>The Global Catalogue of Microorganisms (GCM) 10K type strain sequencing project: providing services to taxonomists for standard genome sequencing and annotation.</title>
        <authorList>
            <consortium name="The Broad Institute Genomics Platform"/>
            <consortium name="The Broad Institute Genome Sequencing Center for Infectious Disease"/>
            <person name="Wu L."/>
            <person name="Ma J."/>
        </authorList>
    </citation>
    <scope>NUCLEOTIDE SEQUENCE [LARGE SCALE GENOMIC DNA]</scope>
    <source>
        <strain evidence="4">CCUG 58411</strain>
    </source>
</reference>
<keyword evidence="2" id="KW-0472">Membrane</keyword>
<keyword evidence="2" id="KW-1133">Transmembrane helix</keyword>